<dbReference type="Gene3D" id="2.40.10.270">
    <property type="entry name" value="Bacteriophage SPP1 head-tail adaptor protein"/>
    <property type="match status" value="1"/>
</dbReference>
<evidence type="ECO:0000313" key="2">
    <source>
        <dbReference type="Proteomes" id="UP000293719"/>
    </source>
</evidence>
<dbReference type="InterPro" id="IPR008767">
    <property type="entry name" value="Phage_SPP1_head-tail_adaptor"/>
</dbReference>
<dbReference type="GeneID" id="90766733"/>
<dbReference type="Pfam" id="PF05521">
    <property type="entry name" value="Phage_HCP"/>
    <property type="match status" value="1"/>
</dbReference>
<keyword evidence="2" id="KW-1185">Reference proteome</keyword>
<name>A0A4P6UYK2_9HYPH</name>
<proteinExistence type="predicted"/>
<sequence>MAREPVDPGRLRTQFALQQLSAAPDAHGGFTEVWTHVAFVWGVVEATGPSEPVRAGDAEPVIARTIVLRADPRVQPAMRLIAGTERFIVGTVHDPDMTGRFLECRVETEVPA</sequence>
<organism evidence="1 2">
    <name type="scientific">Roseitalea porphyridii</name>
    <dbReference type="NCBI Taxonomy" id="1852022"/>
    <lineage>
        <taxon>Bacteria</taxon>
        <taxon>Pseudomonadati</taxon>
        <taxon>Pseudomonadota</taxon>
        <taxon>Alphaproteobacteria</taxon>
        <taxon>Hyphomicrobiales</taxon>
        <taxon>Ahrensiaceae</taxon>
        <taxon>Roseitalea</taxon>
    </lineage>
</organism>
<evidence type="ECO:0000313" key="1">
    <source>
        <dbReference type="EMBL" id="QBK30092.1"/>
    </source>
</evidence>
<dbReference type="KEGG" id="rpod:E0E05_05440"/>
<dbReference type="EMBL" id="CP036532">
    <property type="protein sequence ID" value="QBK30092.1"/>
    <property type="molecule type" value="Genomic_DNA"/>
</dbReference>
<dbReference type="RefSeq" id="WP_131615794.1">
    <property type="nucleotide sequence ID" value="NZ_CP036532.1"/>
</dbReference>
<protein>
    <submittedName>
        <fullName evidence="1">Head-tail adaptor protein</fullName>
    </submittedName>
</protein>
<dbReference type="AlphaFoldDB" id="A0A4P6UYK2"/>
<dbReference type="Proteomes" id="UP000293719">
    <property type="component" value="Chromosome"/>
</dbReference>
<dbReference type="InterPro" id="IPR038666">
    <property type="entry name" value="SSP1_head-tail_sf"/>
</dbReference>
<gene>
    <name evidence="1" type="ORF">E0E05_05440</name>
</gene>
<accession>A0A4P6UYK2</accession>
<dbReference type="OrthoDB" id="7570189at2"/>
<reference evidence="1 2" key="1">
    <citation type="journal article" date="2017" name="Int. J. Syst. Evol. Microbiol.">
        <title>Roseitalea porphyridii gen. nov., sp. nov., isolated from a red alga, and reclassification of Hoeflea suaedae Chung et al. 2013 as Pseudohoeflea suaedae gen. nov., comb. nov.</title>
        <authorList>
            <person name="Hyeon J.W."/>
            <person name="Jeong S.E."/>
            <person name="Baek K."/>
            <person name="Jeon C.O."/>
        </authorList>
    </citation>
    <scope>NUCLEOTIDE SEQUENCE [LARGE SCALE GENOMIC DNA]</scope>
    <source>
        <strain evidence="1 2">MA7-20</strain>
    </source>
</reference>